<sequence>MAAGLVLLNGHLGRKQERAQHADKEQRERISTLHGRYSTIAGHMADKSHTTRLFGVHALLALADDWEDIGHDRQKDVCIGILIDYLRHPMPFTGIRNANADELGERQVRQTIIRAIADRRLLRIEDTGESVLKPDQRMFSKESNLANISLAGCDLSGIRLRGAYLGNADLRGVNFGHCELREANLNSSDLSSACFSLTDLEGANLVSADLRGASLLTAYIDGATLLDVTYSQTTLWPDGSTPPESSLFIQAGERQEDVLCQSCGRLHGTDAAGLM</sequence>
<dbReference type="PANTHER" id="PTHR14136:SF17">
    <property type="entry name" value="BTB_POZ DOMAIN-CONTAINING PROTEIN KCTD9"/>
    <property type="match status" value="1"/>
</dbReference>
<proteinExistence type="predicted"/>
<evidence type="ECO:0000313" key="2">
    <source>
        <dbReference type="Proteomes" id="UP001601442"/>
    </source>
</evidence>
<accession>A0ABW6NWT7</accession>
<comment type="caution">
    <text evidence="1">The sequence shown here is derived from an EMBL/GenBank/DDBJ whole genome shotgun (WGS) entry which is preliminary data.</text>
</comment>
<gene>
    <name evidence="1" type="ORF">ACFYU5_04560</name>
</gene>
<dbReference type="InterPro" id="IPR051082">
    <property type="entry name" value="Pentapeptide-BTB/POZ_domain"/>
</dbReference>
<organism evidence="1 2">
    <name type="scientific">Nocardia aobensis</name>
    <dbReference type="NCBI Taxonomy" id="257277"/>
    <lineage>
        <taxon>Bacteria</taxon>
        <taxon>Bacillati</taxon>
        <taxon>Actinomycetota</taxon>
        <taxon>Actinomycetes</taxon>
        <taxon>Mycobacteriales</taxon>
        <taxon>Nocardiaceae</taxon>
        <taxon>Nocardia</taxon>
    </lineage>
</organism>
<reference evidence="1 2" key="1">
    <citation type="submission" date="2024-10" db="EMBL/GenBank/DDBJ databases">
        <title>The Natural Products Discovery Center: Release of the First 8490 Sequenced Strains for Exploring Actinobacteria Biosynthetic Diversity.</title>
        <authorList>
            <person name="Kalkreuter E."/>
            <person name="Kautsar S.A."/>
            <person name="Yang D."/>
            <person name="Bader C.D."/>
            <person name="Teijaro C.N."/>
            <person name="Fluegel L."/>
            <person name="Davis C.M."/>
            <person name="Simpson J.R."/>
            <person name="Lauterbach L."/>
            <person name="Steele A.D."/>
            <person name="Gui C."/>
            <person name="Meng S."/>
            <person name="Li G."/>
            <person name="Viehrig K."/>
            <person name="Ye F."/>
            <person name="Su P."/>
            <person name="Kiefer A.F."/>
            <person name="Nichols A."/>
            <person name="Cepeda A.J."/>
            <person name="Yan W."/>
            <person name="Fan B."/>
            <person name="Jiang Y."/>
            <person name="Adhikari A."/>
            <person name="Zheng C.-J."/>
            <person name="Schuster L."/>
            <person name="Cowan T.M."/>
            <person name="Smanski M.J."/>
            <person name="Chevrette M.G."/>
            <person name="De Carvalho L.P.S."/>
            <person name="Shen B."/>
        </authorList>
    </citation>
    <scope>NUCLEOTIDE SEQUENCE [LARGE SCALE GENOMIC DNA]</scope>
    <source>
        <strain evidence="1 2">NPDC004119</strain>
    </source>
</reference>
<protein>
    <submittedName>
        <fullName evidence="1">Pentapeptide repeat-containing protein</fullName>
    </submittedName>
</protein>
<name>A0ABW6NWT7_9NOCA</name>
<dbReference type="PANTHER" id="PTHR14136">
    <property type="entry name" value="BTB_POZ DOMAIN-CONTAINING PROTEIN KCTD9"/>
    <property type="match status" value="1"/>
</dbReference>
<dbReference type="InterPro" id="IPR001646">
    <property type="entry name" value="5peptide_repeat"/>
</dbReference>
<dbReference type="Proteomes" id="UP001601442">
    <property type="component" value="Unassembled WGS sequence"/>
</dbReference>
<keyword evidence="2" id="KW-1185">Reference proteome</keyword>
<evidence type="ECO:0000313" key="1">
    <source>
        <dbReference type="EMBL" id="MFF0495657.1"/>
    </source>
</evidence>
<dbReference type="Gene3D" id="2.160.20.80">
    <property type="entry name" value="E3 ubiquitin-protein ligase SopA"/>
    <property type="match status" value="1"/>
</dbReference>
<dbReference type="SUPFAM" id="SSF141571">
    <property type="entry name" value="Pentapeptide repeat-like"/>
    <property type="match status" value="1"/>
</dbReference>
<dbReference type="EMBL" id="JBIAMT010000001">
    <property type="protein sequence ID" value="MFF0495657.1"/>
    <property type="molecule type" value="Genomic_DNA"/>
</dbReference>
<dbReference type="RefSeq" id="WP_387389883.1">
    <property type="nucleotide sequence ID" value="NZ_JBIAMT010000001.1"/>
</dbReference>
<dbReference type="Pfam" id="PF00805">
    <property type="entry name" value="Pentapeptide"/>
    <property type="match status" value="1"/>
</dbReference>